<accession>A0A510UIM5</accession>
<dbReference type="EMBL" id="BJTZ01000005">
    <property type="protein sequence ID" value="GEK13211.1"/>
    <property type="molecule type" value="Genomic_DNA"/>
</dbReference>
<comment type="caution">
    <text evidence="1">The sequence shown here is derived from an EMBL/GenBank/DDBJ whole genome shotgun (WGS) entry which is preliminary data.</text>
</comment>
<evidence type="ECO:0000313" key="2">
    <source>
        <dbReference type="Proteomes" id="UP000321787"/>
    </source>
</evidence>
<reference evidence="1 2" key="1">
    <citation type="submission" date="2019-07" db="EMBL/GenBank/DDBJ databases">
        <title>Whole genome shotgun sequence of Aliivibrio fischeri NBRC 101058.</title>
        <authorList>
            <person name="Hosoyama A."/>
            <person name="Uohara A."/>
            <person name="Ohji S."/>
            <person name="Ichikawa N."/>
        </authorList>
    </citation>
    <scope>NUCLEOTIDE SEQUENCE [LARGE SCALE GENOMIC DNA]</scope>
    <source>
        <strain evidence="1 2">NBRC 101058</strain>
    </source>
</reference>
<proteinExistence type="predicted"/>
<organism evidence="1 2">
    <name type="scientific">Aliivibrio fischeri</name>
    <name type="common">Vibrio fischeri</name>
    <dbReference type="NCBI Taxonomy" id="668"/>
    <lineage>
        <taxon>Bacteria</taxon>
        <taxon>Pseudomonadati</taxon>
        <taxon>Pseudomonadota</taxon>
        <taxon>Gammaproteobacteria</taxon>
        <taxon>Vibrionales</taxon>
        <taxon>Vibrionaceae</taxon>
        <taxon>Aliivibrio</taxon>
    </lineage>
</organism>
<name>A0A510UIM5_ALIFS</name>
<dbReference type="AlphaFoldDB" id="A0A510UIM5"/>
<evidence type="ECO:0000313" key="1">
    <source>
        <dbReference type="EMBL" id="GEK13211.1"/>
    </source>
</evidence>
<sequence length="140" mass="16234">MKVLINTDNNHLIIGVGEITHPKIKNTYKVSIEDLPADFAYNYSSYSYIDDKFKIIIALDHSSEMQWQEMMLKKISVALASYESDKGIPEEYRDILSVSQLSEEEHFAILCDRKLLIEYIQQDDFPECGRPELNQVTIKL</sequence>
<dbReference type="RefSeq" id="WP_146862856.1">
    <property type="nucleotide sequence ID" value="NZ_BJTZ01000005.1"/>
</dbReference>
<protein>
    <submittedName>
        <fullName evidence="1">Uncharacterized protein</fullName>
    </submittedName>
</protein>
<dbReference type="Proteomes" id="UP000321787">
    <property type="component" value="Unassembled WGS sequence"/>
</dbReference>
<gene>
    <name evidence="1" type="ORF">AFI02nite_12470</name>
</gene>